<name>A0A834M9X2_RHYFE</name>
<sequence length="107" mass="11723">MSELTCCDEGESEACRSLKYGQNICGRHFNRSAPSSLQSETHSNMKVPRPGQSAIVEQLGIISRDRTMGLFISDFVGTTVCEDPCVTCFPPPHPPAPGPLDPYVLRR</sequence>
<evidence type="ECO:0000313" key="2">
    <source>
        <dbReference type="Proteomes" id="UP000625711"/>
    </source>
</evidence>
<comment type="caution">
    <text evidence="1">The sequence shown here is derived from an EMBL/GenBank/DDBJ whole genome shotgun (WGS) entry which is preliminary data.</text>
</comment>
<dbReference type="Proteomes" id="UP000625711">
    <property type="component" value="Unassembled WGS sequence"/>
</dbReference>
<accession>A0A834M9X2</accession>
<proteinExistence type="predicted"/>
<evidence type="ECO:0000313" key="1">
    <source>
        <dbReference type="EMBL" id="KAF7271905.1"/>
    </source>
</evidence>
<dbReference type="EMBL" id="JAACXV010013880">
    <property type="protein sequence ID" value="KAF7271905.1"/>
    <property type="molecule type" value="Genomic_DNA"/>
</dbReference>
<gene>
    <name evidence="1" type="ORF">GWI33_015271</name>
</gene>
<keyword evidence="2" id="KW-1185">Reference proteome</keyword>
<protein>
    <submittedName>
        <fullName evidence="1">Uncharacterized protein</fullName>
    </submittedName>
</protein>
<dbReference type="AlphaFoldDB" id="A0A834M9X2"/>
<organism evidence="1 2">
    <name type="scientific">Rhynchophorus ferrugineus</name>
    <name type="common">Red palm weevil</name>
    <name type="synonym">Curculio ferrugineus</name>
    <dbReference type="NCBI Taxonomy" id="354439"/>
    <lineage>
        <taxon>Eukaryota</taxon>
        <taxon>Metazoa</taxon>
        <taxon>Ecdysozoa</taxon>
        <taxon>Arthropoda</taxon>
        <taxon>Hexapoda</taxon>
        <taxon>Insecta</taxon>
        <taxon>Pterygota</taxon>
        <taxon>Neoptera</taxon>
        <taxon>Endopterygota</taxon>
        <taxon>Coleoptera</taxon>
        <taxon>Polyphaga</taxon>
        <taxon>Cucujiformia</taxon>
        <taxon>Curculionidae</taxon>
        <taxon>Dryophthorinae</taxon>
        <taxon>Rhynchophorus</taxon>
    </lineage>
</organism>
<reference evidence="1" key="1">
    <citation type="submission" date="2020-08" db="EMBL/GenBank/DDBJ databases">
        <title>Genome sequencing and assembly of the red palm weevil Rhynchophorus ferrugineus.</title>
        <authorList>
            <person name="Dias G.B."/>
            <person name="Bergman C.M."/>
            <person name="Manee M."/>
        </authorList>
    </citation>
    <scope>NUCLEOTIDE SEQUENCE</scope>
    <source>
        <strain evidence="1">AA-2017</strain>
        <tissue evidence="1">Whole larva</tissue>
    </source>
</reference>